<dbReference type="Proteomes" id="UP000076584">
    <property type="component" value="Unassembled WGS sequence"/>
</dbReference>
<name>A0A162NVB2_COLIC</name>
<keyword evidence="2" id="KW-1133">Transmembrane helix</keyword>
<dbReference type="PANTHER" id="PTHR38122">
    <property type="entry name" value="GLYCOPROTEIN X"/>
    <property type="match status" value="1"/>
</dbReference>
<feature type="region of interest" description="Disordered" evidence="1">
    <location>
        <begin position="15"/>
        <end position="36"/>
    </location>
</feature>
<dbReference type="STRING" id="1573173.A0A162NVB2"/>
<sequence length="302" mass="32696">MAEITATTPAVIQIQSSASPAKTNEATPRSTATTSEGGGEIILPAVCYDNCNNAYIEVNSVGKTPSICDAKSDFSRGYRECIFCIEANSDDAKTTIDVYIEPKFQQFQEYCASQTSRPSYPSTLVTIRTVTQLVDITAINGRVQWDVLQTRIVTELKADIPRPATATSRTPSQQTTTPSKTTHVSTSATGTQEPSPETRKAWIAGPVIGVLTAILLVLAGLWFLTRHRRQRFGPSAVGNNDNGKEEFIKAQIHSDIIPRQPALDLEGSYPKGVPEMSANEIPAQQILVSNGQHEEGVTGRNS</sequence>
<proteinExistence type="predicted"/>
<keyword evidence="2" id="KW-0472">Membrane</keyword>
<evidence type="ECO:0000256" key="1">
    <source>
        <dbReference type="SAM" id="MobiDB-lite"/>
    </source>
</evidence>
<accession>A0A162NVB2</accession>
<feature type="compositionally biased region" description="Polar residues" evidence="1">
    <location>
        <begin position="15"/>
        <end position="35"/>
    </location>
</feature>
<reference evidence="3 4" key="1">
    <citation type="submission" date="2015-06" db="EMBL/GenBank/DDBJ databases">
        <title>Survival trade-offs in plant roots during colonization by closely related pathogenic and mutualistic fungi.</title>
        <authorList>
            <person name="Hacquard S."/>
            <person name="Kracher B."/>
            <person name="Hiruma K."/>
            <person name="Weinman A."/>
            <person name="Muench P."/>
            <person name="Garrido Oter R."/>
            <person name="Ver Loren van Themaat E."/>
            <person name="Dallerey J.-F."/>
            <person name="Damm U."/>
            <person name="Henrissat B."/>
            <person name="Lespinet O."/>
            <person name="Thon M."/>
            <person name="Kemen E."/>
            <person name="McHardy A.C."/>
            <person name="Schulze-Lefert P."/>
            <person name="O'Connell R.J."/>
        </authorList>
    </citation>
    <scope>NUCLEOTIDE SEQUENCE [LARGE SCALE GENOMIC DNA]</scope>
    <source>
        <strain evidence="3 4">MAFF 238704</strain>
    </source>
</reference>
<keyword evidence="2" id="KW-0812">Transmembrane</keyword>
<dbReference type="AlphaFoldDB" id="A0A162NVB2"/>
<feature type="transmembrane region" description="Helical" evidence="2">
    <location>
        <begin position="201"/>
        <end position="224"/>
    </location>
</feature>
<protein>
    <submittedName>
        <fullName evidence="3">Nonsense-mediated mrna decay protein</fullName>
    </submittedName>
</protein>
<dbReference type="EMBL" id="LFIW01000448">
    <property type="protein sequence ID" value="KZL86350.1"/>
    <property type="molecule type" value="Genomic_DNA"/>
</dbReference>
<evidence type="ECO:0000256" key="2">
    <source>
        <dbReference type="SAM" id="Phobius"/>
    </source>
</evidence>
<feature type="compositionally biased region" description="Low complexity" evidence="1">
    <location>
        <begin position="164"/>
        <end position="187"/>
    </location>
</feature>
<evidence type="ECO:0000313" key="3">
    <source>
        <dbReference type="EMBL" id="KZL86350.1"/>
    </source>
</evidence>
<keyword evidence="4" id="KW-1185">Reference proteome</keyword>
<evidence type="ECO:0000313" key="4">
    <source>
        <dbReference type="Proteomes" id="UP000076584"/>
    </source>
</evidence>
<organism evidence="3 4">
    <name type="scientific">Colletotrichum incanum</name>
    <name type="common">Soybean anthracnose fungus</name>
    <dbReference type="NCBI Taxonomy" id="1573173"/>
    <lineage>
        <taxon>Eukaryota</taxon>
        <taxon>Fungi</taxon>
        <taxon>Dikarya</taxon>
        <taxon>Ascomycota</taxon>
        <taxon>Pezizomycotina</taxon>
        <taxon>Sordariomycetes</taxon>
        <taxon>Hypocreomycetidae</taxon>
        <taxon>Glomerellales</taxon>
        <taxon>Glomerellaceae</taxon>
        <taxon>Colletotrichum</taxon>
        <taxon>Colletotrichum spaethianum species complex</taxon>
    </lineage>
</organism>
<comment type="caution">
    <text evidence="3">The sequence shown here is derived from an EMBL/GenBank/DDBJ whole genome shotgun (WGS) entry which is preliminary data.</text>
</comment>
<feature type="region of interest" description="Disordered" evidence="1">
    <location>
        <begin position="162"/>
        <end position="198"/>
    </location>
</feature>
<dbReference type="PANTHER" id="PTHR38122:SF1">
    <property type="entry name" value="GLYCOPROTEIN X"/>
    <property type="match status" value="1"/>
</dbReference>
<gene>
    <name evidence="3" type="ORF">CI238_04802</name>
</gene>